<comment type="caution">
    <text evidence="1">The sequence shown here is derived from an EMBL/GenBank/DDBJ whole genome shotgun (WGS) entry which is preliminary data.</text>
</comment>
<dbReference type="EMBL" id="RJJR01000014">
    <property type="protein sequence ID" value="RNI34312.1"/>
    <property type="molecule type" value="Genomic_DNA"/>
</dbReference>
<reference evidence="1 2" key="1">
    <citation type="submission" date="2018-11" db="EMBL/GenBank/DDBJ databases">
        <title>Draft genome sequence of Ferruginibacter sp. BO-59.</title>
        <authorList>
            <person name="Im W.T."/>
        </authorList>
    </citation>
    <scope>NUCLEOTIDE SEQUENCE [LARGE SCALE GENOMIC DNA]</scope>
    <source>
        <strain evidence="1 2">BO-59</strain>
    </source>
</reference>
<sequence>MNTRFKQYIPEDFDDNSRVWIYQANRQFTKQEVPELEKKLEQFASFWNSHGSAVKSFAKLLYGNFIILMADETNVKVGGCSTDSSFRFIKNIEKEYDVQLLDRQTLAFIVKNKVYLIPIEDINYSIENDIINPDTLYFNNTILTKKQLMNNWIIPVKDSWLAKRIPSSRL</sequence>
<organism evidence="1 2">
    <name type="scientific">Hanamia caeni</name>
    <dbReference type="NCBI Taxonomy" id="2294116"/>
    <lineage>
        <taxon>Bacteria</taxon>
        <taxon>Pseudomonadati</taxon>
        <taxon>Bacteroidota</taxon>
        <taxon>Chitinophagia</taxon>
        <taxon>Chitinophagales</taxon>
        <taxon>Chitinophagaceae</taxon>
        <taxon>Hanamia</taxon>
    </lineage>
</organism>
<name>A0A3M9N920_9BACT</name>
<gene>
    <name evidence="1" type="ORF">EFY79_16605</name>
</gene>
<dbReference type="RefSeq" id="WP_123121853.1">
    <property type="nucleotide sequence ID" value="NZ_RJJR01000014.1"/>
</dbReference>
<dbReference type="Proteomes" id="UP000267223">
    <property type="component" value="Unassembled WGS sequence"/>
</dbReference>
<evidence type="ECO:0000313" key="1">
    <source>
        <dbReference type="EMBL" id="RNI34312.1"/>
    </source>
</evidence>
<proteinExistence type="predicted"/>
<protein>
    <recommendedName>
        <fullName evidence="3">ABC transporter ATPase</fullName>
    </recommendedName>
</protein>
<accession>A0A3M9N920</accession>
<evidence type="ECO:0000313" key="2">
    <source>
        <dbReference type="Proteomes" id="UP000267223"/>
    </source>
</evidence>
<keyword evidence="2" id="KW-1185">Reference proteome</keyword>
<dbReference type="AlphaFoldDB" id="A0A3M9N920"/>
<evidence type="ECO:0008006" key="3">
    <source>
        <dbReference type="Google" id="ProtNLM"/>
    </source>
</evidence>
<dbReference type="OrthoDB" id="978691at2"/>